<dbReference type="EC" id="2.7.7.65" evidence="2"/>
<keyword evidence="5" id="KW-0812">Transmembrane</keyword>
<dbReference type="FunFam" id="3.30.70.270:FF:000001">
    <property type="entry name" value="Diguanylate cyclase domain protein"/>
    <property type="match status" value="1"/>
</dbReference>
<dbReference type="SUPFAM" id="SSF55073">
    <property type="entry name" value="Nucleotide cyclase"/>
    <property type="match status" value="1"/>
</dbReference>
<evidence type="ECO:0000259" key="7">
    <source>
        <dbReference type="PROSITE" id="PS50887"/>
    </source>
</evidence>
<feature type="signal peptide" evidence="6">
    <location>
        <begin position="1"/>
        <end position="22"/>
    </location>
</feature>
<dbReference type="NCBIfam" id="TIGR00254">
    <property type="entry name" value="GGDEF"/>
    <property type="match status" value="1"/>
</dbReference>
<dbReference type="Proteomes" id="UP000621390">
    <property type="component" value="Unassembled WGS sequence"/>
</dbReference>
<dbReference type="Proteomes" id="UP000655994">
    <property type="component" value="Unassembled WGS sequence"/>
</dbReference>
<sequence>MRLNTMQLLISLVFVVSFLADAQEENEVTVEKLEQLPPLAEEFESLSYLERINYLTEHLEQAEGPADEYRLQRELAYQHYFYYETELTAQACQLHPPKDFDIFYRHLCVSVKDAEYEEKLAELIALHEDALELGGTEYATELLSEIGWIQSSNGHIGLAFNSFERALELAKDPAVNWPVLNTVMQNTATLYIMYGDKEYMENGVELHQQVLRRTKELMEEGQIDERMAQNTISLTYFNLGVANTLHLEDYDAALEWFDKVQSDDAGLLKSTLVFSALSAVLLGKNELGANFLDQSLQTTAPDEITARYLNCYQQLIQLKLKQTDSISACNNLHPDTQLEVKLDVYKRMSELEQEELQFQGLKKFYALYLETLEPQLKQSASAVASSAELSRLKLESQLQDELLEKEQLLKEAESKRRETQTRLTYALASIFVLVIIFGLLQLRQKFRQAKRFEKLSKTDMLTGLNNRSYLEHNISKYIDSAVLSNRSEDTNKVAIYLFDIDKFKMINDTYGHEVGDQVLVEFSRRVKSVRRESDILARWGGEEFLLVAKLDDLDDYHGLAERIRTVVSEEEFDLPSGLKVKVSCSIGGTIYPYSPYGDAGVHWNKLIQLADLAMYYGKQHGRNCWTCIDEVTDPEQLETVLQQTLEDSLKQNSVKISSSIK</sequence>
<protein>
    <recommendedName>
        <fullName evidence="2">diguanylate cyclase</fullName>
        <ecNumber evidence="2">2.7.7.65</ecNumber>
    </recommendedName>
</protein>
<gene>
    <name evidence="8" type="ORF">JHC10_10915</name>
    <name evidence="9" type="ORF">JHC11_08920</name>
</gene>
<dbReference type="AlphaFoldDB" id="A0A8I1GDQ9"/>
<dbReference type="PANTHER" id="PTHR45138:SF9">
    <property type="entry name" value="DIGUANYLATE CYCLASE DGCM-RELATED"/>
    <property type="match status" value="1"/>
</dbReference>
<dbReference type="Gene3D" id="3.30.70.270">
    <property type="match status" value="1"/>
</dbReference>
<dbReference type="PANTHER" id="PTHR45138">
    <property type="entry name" value="REGULATORY COMPONENTS OF SENSORY TRANSDUCTION SYSTEM"/>
    <property type="match status" value="1"/>
</dbReference>
<dbReference type="PROSITE" id="PS50887">
    <property type="entry name" value="GGDEF"/>
    <property type="match status" value="1"/>
</dbReference>
<keyword evidence="5" id="KW-1133">Transmembrane helix</keyword>
<accession>A0A8I1GDQ9</accession>
<keyword evidence="6" id="KW-0732">Signal</keyword>
<evidence type="ECO:0000313" key="8">
    <source>
        <dbReference type="EMBL" id="MBJ7267445.1"/>
    </source>
</evidence>
<name>A0A8I1GDQ9_9GAMM</name>
<evidence type="ECO:0000256" key="4">
    <source>
        <dbReference type="SAM" id="Coils"/>
    </source>
</evidence>
<dbReference type="SMART" id="SM00267">
    <property type="entry name" value="GGDEF"/>
    <property type="match status" value="1"/>
</dbReference>
<comment type="catalytic activity">
    <reaction evidence="3">
        <text>2 GTP = 3',3'-c-di-GMP + 2 diphosphate</text>
        <dbReference type="Rhea" id="RHEA:24898"/>
        <dbReference type="ChEBI" id="CHEBI:33019"/>
        <dbReference type="ChEBI" id="CHEBI:37565"/>
        <dbReference type="ChEBI" id="CHEBI:58805"/>
        <dbReference type="EC" id="2.7.7.65"/>
    </reaction>
</comment>
<proteinExistence type="predicted"/>
<feature type="domain" description="GGDEF" evidence="7">
    <location>
        <begin position="491"/>
        <end position="630"/>
    </location>
</feature>
<comment type="cofactor">
    <cofactor evidence="1">
        <name>Mg(2+)</name>
        <dbReference type="ChEBI" id="CHEBI:18420"/>
    </cofactor>
</comment>
<feature type="chain" id="PRO_5034217961" description="diguanylate cyclase" evidence="6">
    <location>
        <begin position="23"/>
        <end position="661"/>
    </location>
</feature>
<dbReference type="CDD" id="cd01949">
    <property type="entry name" value="GGDEF"/>
    <property type="match status" value="1"/>
</dbReference>
<dbReference type="RefSeq" id="WP_199494790.1">
    <property type="nucleotide sequence ID" value="NZ_JAEMOO010000008.1"/>
</dbReference>
<dbReference type="InterPro" id="IPR043128">
    <property type="entry name" value="Rev_trsase/Diguanyl_cyclase"/>
</dbReference>
<dbReference type="InterPro" id="IPR011990">
    <property type="entry name" value="TPR-like_helical_dom_sf"/>
</dbReference>
<feature type="coiled-coil region" evidence="4">
    <location>
        <begin position="391"/>
        <end position="422"/>
    </location>
</feature>
<organism evidence="9 10">
    <name type="scientific">Idiomarina abyssalis</name>
    <dbReference type="NCBI Taxonomy" id="86102"/>
    <lineage>
        <taxon>Bacteria</taxon>
        <taxon>Pseudomonadati</taxon>
        <taxon>Pseudomonadota</taxon>
        <taxon>Gammaproteobacteria</taxon>
        <taxon>Alteromonadales</taxon>
        <taxon>Idiomarinaceae</taxon>
        <taxon>Idiomarina</taxon>
    </lineage>
</organism>
<keyword evidence="5" id="KW-0472">Membrane</keyword>
<evidence type="ECO:0000256" key="3">
    <source>
        <dbReference type="ARBA" id="ARBA00034247"/>
    </source>
</evidence>
<evidence type="ECO:0000313" key="11">
    <source>
        <dbReference type="Proteomes" id="UP000655994"/>
    </source>
</evidence>
<reference evidence="9 11" key="1">
    <citation type="submission" date="2020-09" db="EMBL/GenBank/DDBJ databases">
        <title>Draft Genomes of Bacterial Isolates from North Pond Shallow Sediments.</title>
        <authorList>
            <person name="Kiel Reese B."/>
            <person name="Mullis M."/>
            <person name="Weisend R.E."/>
        </authorList>
    </citation>
    <scope>NUCLEOTIDE SEQUENCE</scope>
    <source>
        <strain evidence="9">KJE-2</strain>
        <strain evidence="8 11">KJE-3</strain>
    </source>
</reference>
<comment type="caution">
    <text evidence="9">The sequence shown here is derived from an EMBL/GenBank/DDBJ whole genome shotgun (WGS) entry which is preliminary data.</text>
</comment>
<dbReference type="InterPro" id="IPR000160">
    <property type="entry name" value="GGDEF_dom"/>
</dbReference>
<evidence type="ECO:0000256" key="5">
    <source>
        <dbReference type="SAM" id="Phobius"/>
    </source>
</evidence>
<keyword evidence="4" id="KW-0175">Coiled coil</keyword>
<evidence type="ECO:0000256" key="1">
    <source>
        <dbReference type="ARBA" id="ARBA00001946"/>
    </source>
</evidence>
<dbReference type="GO" id="GO:0052621">
    <property type="term" value="F:diguanylate cyclase activity"/>
    <property type="evidence" value="ECO:0007669"/>
    <property type="project" value="UniProtKB-EC"/>
</dbReference>
<dbReference type="InterPro" id="IPR050469">
    <property type="entry name" value="Diguanylate_Cyclase"/>
</dbReference>
<keyword evidence="11" id="KW-1185">Reference proteome</keyword>
<dbReference type="EMBL" id="JAEMOP010000002">
    <property type="protein sequence ID" value="MBJ7316108.1"/>
    <property type="molecule type" value="Genomic_DNA"/>
</dbReference>
<dbReference type="Pfam" id="PF00990">
    <property type="entry name" value="GGDEF"/>
    <property type="match status" value="1"/>
</dbReference>
<evidence type="ECO:0000256" key="6">
    <source>
        <dbReference type="SAM" id="SignalP"/>
    </source>
</evidence>
<dbReference type="Gene3D" id="1.25.40.10">
    <property type="entry name" value="Tetratricopeptide repeat domain"/>
    <property type="match status" value="1"/>
</dbReference>
<evidence type="ECO:0000313" key="10">
    <source>
        <dbReference type="Proteomes" id="UP000621390"/>
    </source>
</evidence>
<dbReference type="InterPro" id="IPR029787">
    <property type="entry name" value="Nucleotide_cyclase"/>
</dbReference>
<dbReference type="SUPFAM" id="SSF48452">
    <property type="entry name" value="TPR-like"/>
    <property type="match status" value="1"/>
</dbReference>
<evidence type="ECO:0000313" key="9">
    <source>
        <dbReference type="EMBL" id="MBJ7316108.1"/>
    </source>
</evidence>
<feature type="transmembrane region" description="Helical" evidence="5">
    <location>
        <begin position="423"/>
        <end position="442"/>
    </location>
</feature>
<dbReference type="EMBL" id="JAEMOS010000033">
    <property type="protein sequence ID" value="MBJ7267445.1"/>
    <property type="molecule type" value="Genomic_DNA"/>
</dbReference>
<evidence type="ECO:0000256" key="2">
    <source>
        <dbReference type="ARBA" id="ARBA00012528"/>
    </source>
</evidence>